<feature type="transmembrane region" description="Helical" evidence="9">
    <location>
        <begin position="374"/>
        <end position="393"/>
    </location>
</feature>
<dbReference type="InterPro" id="IPR005702">
    <property type="entry name" value="Wzc-like_C"/>
</dbReference>
<evidence type="ECO:0000256" key="2">
    <source>
        <dbReference type="ARBA" id="ARBA00022475"/>
    </source>
</evidence>
<gene>
    <name evidence="12" type="ORF">BQ8482_250105</name>
</gene>
<protein>
    <submittedName>
        <fullName evidence="12">Lipopolysaccharide biosynthesis protein</fullName>
    </submittedName>
</protein>
<comment type="subcellular location">
    <subcellularLocation>
        <location evidence="1">Cell membrane</location>
        <topology evidence="1">Multi-pass membrane protein</topology>
    </subcellularLocation>
</comment>
<feature type="domain" description="Polysaccharide chain length determinant N-terminal" evidence="10">
    <location>
        <begin position="45"/>
        <end position="136"/>
    </location>
</feature>
<evidence type="ECO:0000256" key="4">
    <source>
        <dbReference type="ARBA" id="ARBA00022741"/>
    </source>
</evidence>
<dbReference type="InterPro" id="IPR050445">
    <property type="entry name" value="Bact_polysacc_biosynth/exp"/>
</dbReference>
<dbReference type="InterPro" id="IPR027417">
    <property type="entry name" value="P-loop_NTPase"/>
</dbReference>
<feature type="transmembrane region" description="Helical" evidence="9">
    <location>
        <begin position="58"/>
        <end position="78"/>
    </location>
</feature>
<feature type="domain" description="Tyrosine-protein kinase G-rich" evidence="11">
    <location>
        <begin position="315"/>
        <end position="395"/>
    </location>
</feature>
<keyword evidence="7 9" id="KW-0472">Membrane</keyword>
<reference evidence="13" key="1">
    <citation type="submission" date="2016-12" db="EMBL/GenBank/DDBJ databases">
        <authorList>
            <person name="Brunel B."/>
        </authorList>
    </citation>
    <scope>NUCLEOTIDE SEQUENCE [LARGE SCALE GENOMIC DNA]</scope>
</reference>
<dbReference type="EMBL" id="FUIG01000032">
    <property type="protein sequence ID" value="SJM32220.1"/>
    <property type="molecule type" value="Genomic_DNA"/>
</dbReference>
<sequence length="650" mass="71028">MVAILLDRCSSPLFLLQIWIEAMLDRPMAAIAHKSWLGADAAQDFISLADVVSFVRQYLFSILAFIVAGIVCATFYFATSDSIYAARTQILIEPKIPRDLQQQPAEVNLSLDTAQVESQLAVLRSQKIAMMVIDDLGLMDNPTFRDMHGPTIGERFHRAWMSVVEAGGLDTSYAALTNFFQRVLPGPDQIQTNSPQLESERRRSAVEIFNDGLDVQRVGVSYAIDISFQSLDPALAARIANATAEAFVREQVQTTTKAAGEGIAWLERRMREVGDQMNRATRVVQEFRAKHDYSIGQDETPIEGQGLAPSEEQPTRQTTLEQLEVTADTYRKMYESLLGAYTNSVDQQLYLIANARVITSATSPKKASRPRKTLILAFGALAGMVAGVGFAVARRGLDRNVRTPHQIRRELGLACIGELPPVSFRRGGFGRLDEVLKNPDSSFSGSLRSVKAIMGLAGATPSRRRIGITSVCPGDGKSTVVSNLAALCGVSGTTTLVINADHRSALANERLLSSDLNVIDGDSGSPKDIGKQIEFIEKTSFYYLKNDVSNSTNLLVPDNMEKLLSEVDAYSVIIVELPSFSSGAEGLAVCPLLDGVIVVAQWGVTPLDQLEDLTQTLKNTNSSVLGVLMTRVRSVSAHRYRRKRAAQAPR</sequence>
<keyword evidence="13" id="KW-1185">Reference proteome</keyword>
<dbReference type="GO" id="GO:0005886">
    <property type="term" value="C:plasma membrane"/>
    <property type="evidence" value="ECO:0007669"/>
    <property type="project" value="UniProtKB-SubCell"/>
</dbReference>
<evidence type="ECO:0000256" key="7">
    <source>
        <dbReference type="ARBA" id="ARBA00023136"/>
    </source>
</evidence>
<dbReference type="InterPro" id="IPR003856">
    <property type="entry name" value="LPS_length_determ_N"/>
</dbReference>
<accession>A0A2P9AM55</accession>
<evidence type="ECO:0000256" key="8">
    <source>
        <dbReference type="SAM" id="MobiDB-lite"/>
    </source>
</evidence>
<evidence type="ECO:0000256" key="1">
    <source>
        <dbReference type="ARBA" id="ARBA00004651"/>
    </source>
</evidence>
<evidence type="ECO:0000313" key="12">
    <source>
        <dbReference type="EMBL" id="SJM32220.1"/>
    </source>
</evidence>
<dbReference type="Proteomes" id="UP000245698">
    <property type="component" value="Unassembled WGS sequence"/>
</dbReference>
<dbReference type="CDD" id="cd05387">
    <property type="entry name" value="BY-kinase"/>
    <property type="match status" value="1"/>
</dbReference>
<dbReference type="Pfam" id="PF02706">
    <property type="entry name" value="Wzz"/>
    <property type="match status" value="1"/>
</dbReference>
<evidence type="ECO:0000256" key="5">
    <source>
        <dbReference type="ARBA" id="ARBA00022840"/>
    </source>
</evidence>
<keyword evidence="2" id="KW-1003">Cell membrane</keyword>
<dbReference type="GO" id="GO:0004713">
    <property type="term" value="F:protein tyrosine kinase activity"/>
    <property type="evidence" value="ECO:0007669"/>
    <property type="project" value="TreeGrafter"/>
</dbReference>
<keyword evidence="5" id="KW-0067">ATP-binding</keyword>
<dbReference type="SUPFAM" id="SSF52540">
    <property type="entry name" value="P-loop containing nucleoside triphosphate hydrolases"/>
    <property type="match status" value="1"/>
</dbReference>
<name>A0A2P9AM55_9HYPH</name>
<evidence type="ECO:0000256" key="6">
    <source>
        <dbReference type="ARBA" id="ARBA00022989"/>
    </source>
</evidence>
<feature type="region of interest" description="Disordered" evidence="8">
    <location>
        <begin position="295"/>
        <end position="317"/>
    </location>
</feature>
<evidence type="ECO:0000259" key="11">
    <source>
        <dbReference type="Pfam" id="PF13807"/>
    </source>
</evidence>
<dbReference type="PANTHER" id="PTHR32309:SF13">
    <property type="entry name" value="FERRIC ENTEROBACTIN TRANSPORT PROTEIN FEPE"/>
    <property type="match status" value="1"/>
</dbReference>
<dbReference type="AlphaFoldDB" id="A0A2P9AM55"/>
<evidence type="ECO:0000259" key="10">
    <source>
        <dbReference type="Pfam" id="PF02706"/>
    </source>
</evidence>
<evidence type="ECO:0000256" key="9">
    <source>
        <dbReference type="SAM" id="Phobius"/>
    </source>
</evidence>
<dbReference type="Pfam" id="PF13807">
    <property type="entry name" value="GNVR"/>
    <property type="match status" value="1"/>
</dbReference>
<keyword evidence="4" id="KW-0547">Nucleotide-binding</keyword>
<keyword evidence="3 9" id="KW-0812">Transmembrane</keyword>
<evidence type="ECO:0000256" key="3">
    <source>
        <dbReference type="ARBA" id="ARBA00022692"/>
    </source>
</evidence>
<keyword evidence="6 9" id="KW-1133">Transmembrane helix</keyword>
<proteinExistence type="predicted"/>
<dbReference type="Gene3D" id="3.40.50.300">
    <property type="entry name" value="P-loop containing nucleotide triphosphate hydrolases"/>
    <property type="match status" value="1"/>
</dbReference>
<evidence type="ECO:0000313" key="13">
    <source>
        <dbReference type="Proteomes" id="UP000245698"/>
    </source>
</evidence>
<dbReference type="PANTHER" id="PTHR32309">
    <property type="entry name" value="TYROSINE-PROTEIN KINASE"/>
    <property type="match status" value="1"/>
</dbReference>
<organism evidence="12 13">
    <name type="scientific">Mesorhizobium delmotii</name>
    <dbReference type="NCBI Taxonomy" id="1631247"/>
    <lineage>
        <taxon>Bacteria</taxon>
        <taxon>Pseudomonadati</taxon>
        <taxon>Pseudomonadota</taxon>
        <taxon>Alphaproteobacteria</taxon>
        <taxon>Hyphomicrobiales</taxon>
        <taxon>Phyllobacteriaceae</taxon>
        <taxon>Mesorhizobium</taxon>
    </lineage>
</organism>
<dbReference type="InterPro" id="IPR032807">
    <property type="entry name" value="GNVR"/>
</dbReference>